<reference evidence="2 3" key="1">
    <citation type="submission" date="2016-08" db="EMBL/GenBank/DDBJ databases">
        <title>Whole genome sequence of Mesorhizobium sp. strain UASWS1009 isolated from industrial sewage.</title>
        <authorList>
            <person name="Crovadore J."/>
            <person name="Calmin G."/>
            <person name="Chablais R."/>
            <person name="Cochard B."/>
            <person name="Lefort F."/>
        </authorList>
    </citation>
    <scope>NUCLEOTIDE SEQUENCE [LARGE SCALE GENOMIC DNA]</scope>
    <source>
        <strain evidence="2 3">UASWS1009</strain>
    </source>
</reference>
<comment type="caution">
    <text evidence="2">The sequence shown here is derived from an EMBL/GenBank/DDBJ whole genome shotgun (WGS) entry which is preliminary data.</text>
</comment>
<dbReference type="RefSeq" id="WP_024922985.1">
    <property type="nucleotide sequence ID" value="NZ_MDEO01000036.1"/>
</dbReference>
<keyword evidence="1" id="KW-0732">Signal</keyword>
<dbReference type="AlphaFoldDB" id="A0A1C2DFB7"/>
<evidence type="ECO:0000313" key="2">
    <source>
        <dbReference type="EMBL" id="OCX13355.1"/>
    </source>
</evidence>
<dbReference type="EMBL" id="MDEO01000036">
    <property type="protein sequence ID" value="OCX13355.1"/>
    <property type="molecule type" value="Genomic_DNA"/>
</dbReference>
<dbReference type="STRING" id="1566387.QV13_28070"/>
<evidence type="ECO:0000256" key="1">
    <source>
        <dbReference type="SAM" id="SignalP"/>
    </source>
</evidence>
<name>A0A1C2DFB7_9HYPH</name>
<sequence length="196" mass="20093">MIKHVFRVSALVAALLAAGCASITPSALVRLATMDPLAADPAVLSVAAVMPAALKLRNADVVLDFSLEAPAPYGPVHEVVPLEIVDGDATPGVVASPTFEHIQQARIARADVERLSAGLAKARAFRATGRSDGKGSITVTIKGGCRAGAVGNGPLIAAIHMRSKPGEKFFPLTTSIDLRKLLGDAAIAMLPACRGG</sequence>
<evidence type="ECO:0000313" key="3">
    <source>
        <dbReference type="Proteomes" id="UP000094412"/>
    </source>
</evidence>
<gene>
    <name evidence="2" type="ORF">QV13_28070</name>
</gene>
<feature type="chain" id="PRO_5008659269" evidence="1">
    <location>
        <begin position="24"/>
        <end position="196"/>
    </location>
</feature>
<dbReference type="PROSITE" id="PS51257">
    <property type="entry name" value="PROKAR_LIPOPROTEIN"/>
    <property type="match status" value="1"/>
</dbReference>
<proteinExistence type="predicted"/>
<feature type="signal peptide" evidence="1">
    <location>
        <begin position="1"/>
        <end position="23"/>
    </location>
</feature>
<accession>A0A1C2DFB7</accession>
<dbReference type="Proteomes" id="UP000094412">
    <property type="component" value="Unassembled WGS sequence"/>
</dbReference>
<organism evidence="2 3">
    <name type="scientific">Mesorhizobium hungaricum</name>
    <dbReference type="NCBI Taxonomy" id="1566387"/>
    <lineage>
        <taxon>Bacteria</taxon>
        <taxon>Pseudomonadati</taxon>
        <taxon>Pseudomonadota</taxon>
        <taxon>Alphaproteobacteria</taxon>
        <taxon>Hyphomicrobiales</taxon>
        <taxon>Phyllobacteriaceae</taxon>
        <taxon>Mesorhizobium</taxon>
    </lineage>
</organism>
<dbReference type="OrthoDB" id="8114676at2"/>
<keyword evidence="3" id="KW-1185">Reference proteome</keyword>
<protein>
    <submittedName>
        <fullName evidence="2">Uncharacterized protein</fullName>
    </submittedName>
</protein>